<sequence>MATPARLAVSMRPLGFDSKSVAAAAETLSLSFSTDPLISWLYRDAAGPRWSNLLPAVQKWQEFRVRDYLLGGIGMEAVVHKNTPTSVGVCFLFPPQSQYRWLKPWWWGSYARYYWDLVWSRPHEPLADENRIAIMFEHHYEAFKRITSQYPPGSVYYLEIAAVRPDAQGLGVGGKIMEWVVQRVGDSNCFLECTNHKNVPFYEKYGFKLVDEARLQDEKDPDHATTFYYMAKITCEGYGTRLTWGPADLDAPTEGILLNPVRPSRLKQRSLLADPTAEFDDSIAFNDTVELEQVWSPDSQLDMLYLQHGPDSAIGAETPSDEVSNKLMENCEITSYDQIHSNANSCHHLEADLRHLTPIYLQSALSGYFDDLATPEKLELDATLATGVLLCSVSISSLYIWTPLMKGLRAVLQHRGLLSHAERPPLADHLVEVIALLDIPYFKLNRISQPMNLWATYVAPSKKSGVEHTSGLPYTMINLLDNLESPSTEMKLLEWAGELGDEFIQIHIWEAFRMAAILHSRALRSQTTTSNDPEAPVPAVPSKALVRMKTFAAIQAVVDSGALTFRQPFGGAIIYPLFIASLFTEEKSKERRLAGVTFHHLKDNDEGRSSQVAWDIVQEVWSRATSRGSVCRLALAKEFAAEMKIEMYLY</sequence>
<reference evidence="2" key="1">
    <citation type="journal article" date="2021" name="Nat. Commun.">
        <title>Genetic determinants of endophytism in the Arabidopsis root mycobiome.</title>
        <authorList>
            <person name="Mesny F."/>
            <person name="Miyauchi S."/>
            <person name="Thiergart T."/>
            <person name="Pickel B."/>
            <person name="Atanasova L."/>
            <person name="Karlsson M."/>
            <person name="Huettel B."/>
            <person name="Barry K.W."/>
            <person name="Haridas S."/>
            <person name="Chen C."/>
            <person name="Bauer D."/>
            <person name="Andreopoulos W."/>
            <person name="Pangilinan J."/>
            <person name="LaButti K."/>
            <person name="Riley R."/>
            <person name="Lipzen A."/>
            <person name="Clum A."/>
            <person name="Drula E."/>
            <person name="Henrissat B."/>
            <person name="Kohler A."/>
            <person name="Grigoriev I.V."/>
            <person name="Martin F.M."/>
            <person name="Hacquard S."/>
        </authorList>
    </citation>
    <scope>NUCLEOTIDE SEQUENCE</scope>
    <source>
        <strain evidence="2">MPI-CAGE-AT-0021</strain>
    </source>
</reference>
<proteinExistence type="predicted"/>
<protein>
    <recommendedName>
        <fullName evidence="1">N-acetyltransferase domain-containing protein</fullName>
    </recommendedName>
</protein>
<dbReference type="GO" id="GO:0016747">
    <property type="term" value="F:acyltransferase activity, transferring groups other than amino-acyl groups"/>
    <property type="evidence" value="ECO:0007669"/>
    <property type="project" value="InterPro"/>
</dbReference>
<evidence type="ECO:0000313" key="3">
    <source>
        <dbReference type="Proteomes" id="UP000717696"/>
    </source>
</evidence>
<evidence type="ECO:0000259" key="1">
    <source>
        <dbReference type="PROSITE" id="PS51186"/>
    </source>
</evidence>
<comment type="caution">
    <text evidence="2">The sequence shown here is derived from an EMBL/GenBank/DDBJ whole genome shotgun (WGS) entry which is preliminary data.</text>
</comment>
<accession>A0A9P9EGV7</accession>
<dbReference type="Gene3D" id="3.40.630.30">
    <property type="match status" value="1"/>
</dbReference>
<dbReference type="InterPro" id="IPR052523">
    <property type="entry name" value="Trichothecene_AcTrans"/>
</dbReference>
<gene>
    <name evidence="2" type="ORF">B0J13DRAFT_586782</name>
</gene>
<feature type="domain" description="N-acetyltransferase" evidence="1">
    <location>
        <begin position="91"/>
        <end position="235"/>
    </location>
</feature>
<name>A0A9P9EGV7_9HYPO</name>
<dbReference type="PANTHER" id="PTHR42791">
    <property type="entry name" value="GNAT FAMILY ACETYLTRANSFERASE"/>
    <property type="match status" value="1"/>
</dbReference>
<dbReference type="Pfam" id="PF13508">
    <property type="entry name" value="Acetyltransf_7"/>
    <property type="match status" value="1"/>
</dbReference>
<dbReference type="PANTHER" id="PTHR42791:SF1">
    <property type="entry name" value="N-ACETYLTRANSFERASE DOMAIN-CONTAINING PROTEIN"/>
    <property type="match status" value="1"/>
</dbReference>
<dbReference type="EMBL" id="JAGMUU010000015">
    <property type="protein sequence ID" value="KAH7137428.1"/>
    <property type="molecule type" value="Genomic_DNA"/>
</dbReference>
<dbReference type="CDD" id="cd04301">
    <property type="entry name" value="NAT_SF"/>
    <property type="match status" value="1"/>
</dbReference>
<organism evidence="2 3">
    <name type="scientific">Dactylonectria estremocensis</name>
    <dbReference type="NCBI Taxonomy" id="1079267"/>
    <lineage>
        <taxon>Eukaryota</taxon>
        <taxon>Fungi</taxon>
        <taxon>Dikarya</taxon>
        <taxon>Ascomycota</taxon>
        <taxon>Pezizomycotina</taxon>
        <taxon>Sordariomycetes</taxon>
        <taxon>Hypocreomycetidae</taxon>
        <taxon>Hypocreales</taxon>
        <taxon>Nectriaceae</taxon>
        <taxon>Dactylonectria</taxon>
    </lineage>
</organism>
<dbReference type="SUPFAM" id="SSF55729">
    <property type="entry name" value="Acyl-CoA N-acyltransferases (Nat)"/>
    <property type="match status" value="1"/>
</dbReference>
<dbReference type="PROSITE" id="PS51186">
    <property type="entry name" value="GNAT"/>
    <property type="match status" value="1"/>
</dbReference>
<dbReference type="AlphaFoldDB" id="A0A9P9EGV7"/>
<dbReference type="InterPro" id="IPR000182">
    <property type="entry name" value="GNAT_dom"/>
</dbReference>
<evidence type="ECO:0000313" key="2">
    <source>
        <dbReference type="EMBL" id="KAH7137428.1"/>
    </source>
</evidence>
<dbReference type="InterPro" id="IPR016181">
    <property type="entry name" value="Acyl_CoA_acyltransferase"/>
</dbReference>
<dbReference type="Proteomes" id="UP000717696">
    <property type="component" value="Unassembled WGS sequence"/>
</dbReference>
<keyword evidence="3" id="KW-1185">Reference proteome</keyword>
<dbReference type="OrthoDB" id="512662at2759"/>